<dbReference type="CDD" id="cd12962">
    <property type="entry name" value="X25_BaPul_like"/>
    <property type="match status" value="1"/>
</dbReference>
<dbReference type="RefSeq" id="WP_043451606.1">
    <property type="nucleotide sequence ID" value="NZ_JWTB01000014.1"/>
</dbReference>
<dbReference type="OrthoDB" id="9805159at2"/>
<dbReference type="Proteomes" id="UP000031196">
    <property type="component" value="Unassembled WGS sequence"/>
</dbReference>
<keyword evidence="3" id="KW-0378">Hydrolase</keyword>
<name>A0A0B4DT60_PSEPS</name>
<dbReference type="InterPro" id="IPR054409">
    <property type="entry name" value="X25_BaPul-like"/>
</dbReference>
<dbReference type="InterPro" id="IPR013783">
    <property type="entry name" value="Ig-like_fold"/>
</dbReference>
<feature type="region of interest" description="Disordered" evidence="1">
    <location>
        <begin position="181"/>
        <end position="207"/>
    </location>
</feature>
<dbReference type="EMBL" id="JWTB01000014">
    <property type="protein sequence ID" value="KIC67620.1"/>
    <property type="molecule type" value="Genomic_DNA"/>
</dbReference>
<keyword evidence="3" id="KW-0326">Glycosidase</keyword>
<feature type="compositionally biased region" description="Low complexity" evidence="1">
    <location>
        <begin position="191"/>
        <end position="201"/>
    </location>
</feature>
<dbReference type="Pfam" id="PF22058">
    <property type="entry name" value="X25_BaPul_like"/>
    <property type="match status" value="1"/>
</dbReference>
<dbReference type="GO" id="GO:0016798">
    <property type="term" value="F:hydrolase activity, acting on glycosyl bonds"/>
    <property type="evidence" value="ECO:0007669"/>
    <property type="project" value="UniProtKB-KW"/>
</dbReference>
<evidence type="ECO:0000313" key="3">
    <source>
        <dbReference type="EMBL" id="KIC67620.1"/>
    </source>
</evidence>
<dbReference type="AlphaFoldDB" id="A0A0B4DT60"/>
<accession>A0A0B4DT60</accession>
<evidence type="ECO:0000313" key="4">
    <source>
        <dbReference type="Proteomes" id="UP000031196"/>
    </source>
</evidence>
<sequence>MAKSTAENTYLRLKTVLDVLTEGVWSGDALNAGQVLAEATARVPFNEHEAELLSGGIPRGHKTLTSATAKLVKAGWLIKGRSGWTITEDGMRATVAFPDADSFAAALDAGTPVPADTPVPTAPEGFVRPVSAAAATLEVPAKEEAPKKAARKAPAKKAASAVGKAAKAIEDAVEPVVKAVRKKSTAKDKAGTAPAGSSAPAEPFEDADVETLPQPEAVAVAGDFNTILGAPENWAPQYDEAQMEFDFLEQLWKKSAELPAGYYTFKIALNRSWAENYGAFGTFDGPNHELHHAGGTVTIRYNHATRDITIN</sequence>
<evidence type="ECO:0000256" key="1">
    <source>
        <dbReference type="SAM" id="MobiDB-lite"/>
    </source>
</evidence>
<dbReference type="GO" id="GO:0005975">
    <property type="term" value="P:carbohydrate metabolic process"/>
    <property type="evidence" value="ECO:0007669"/>
    <property type="project" value="UniProtKB-ARBA"/>
</dbReference>
<dbReference type="Gene3D" id="2.60.40.10">
    <property type="entry name" value="Immunoglobulins"/>
    <property type="match status" value="1"/>
</dbReference>
<proteinExistence type="predicted"/>
<protein>
    <submittedName>
        <fullName evidence="3">Glycosidase</fullName>
    </submittedName>
</protein>
<evidence type="ECO:0000259" key="2">
    <source>
        <dbReference type="Pfam" id="PF22058"/>
    </source>
</evidence>
<comment type="caution">
    <text evidence="3">The sequence shown here is derived from an EMBL/GenBank/DDBJ whole genome shotgun (WGS) entry which is preliminary data.</text>
</comment>
<organism evidence="3 4">
    <name type="scientific">Pseudarthrobacter phenanthrenivorans</name>
    <name type="common">Arthrobacter phenanthrenivorans</name>
    <dbReference type="NCBI Taxonomy" id="361575"/>
    <lineage>
        <taxon>Bacteria</taxon>
        <taxon>Bacillati</taxon>
        <taxon>Actinomycetota</taxon>
        <taxon>Actinomycetes</taxon>
        <taxon>Micrococcales</taxon>
        <taxon>Micrococcaceae</taxon>
        <taxon>Pseudarthrobacter</taxon>
    </lineage>
</organism>
<reference evidence="3 4" key="1">
    <citation type="submission" date="2014-12" db="EMBL/GenBank/DDBJ databases">
        <title>Genome sequencing of Arthrobacter phenanthrenivorans SWC37.</title>
        <authorList>
            <person name="Tan P.W."/>
            <person name="Chan K.-G."/>
        </authorList>
    </citation>
    <scope>NUCLEOTIDE SEQUENCE [LARGE SCALE GENOMIC DNA]</scope>
    <source>
        <strain evidence="3 4">SWC37</strain>
    </source>
</reference>
<gene>
    <name evidence="3" type="ORF">RM50_08150</name>
</gene>
<feature type="domain" description="Amylopullulanase X25" evidence="2">
    <location>
        <begin position="218"/>
        <end position="306"/>
    </location>
</feature>